<dbReference type="EMBL" id="WVQY01000002">
    <property type="protein sequence ID" value="NOD30425.1"/>
    <property type="molecule type" value="Genomic_DNA"/>
</dbReference>
<dbReference type="Proteomes" id="UP000599383">
    <property type="component" value="Unassembled WGS sequence"/>
</dbReference>
<protein>
    <submittedName>
        <fullName evidence="1">Uncharacterized protein</fullName>
    </submittedName>
</protein>
<dbReference type="RefSeq" id="WP_171363357.1">
    <property type="nucleotide sequence ID" value="NZ_WVQY01000002.1"/>
</dbReference>
<evidence type="ECO:0000313" key="2">
    <source>
        <dbReference type="Proteomes" id="UP000599383"/>
    </source>
</evidence>
<dbReference type="InterPro" id="IPR011059">
    <property type="entry name" value="Metal-dep_hydrolase_composite"/>
</dbReference>
<dbReference type="Gene3D" id="3.20.20.140">
    <property type="entry name" value="Metal-dependent hydrolases"/>
    <property type="match status" value="1"/>
</dbReference>
<dbReference type="Gene3D" id="2.30.40.10">
    <property type="entry name" value="Urease, subunit C, domain 1"/>
    <property type="match status" value="1"/>
</dbReference>
<name>A0ABX1WAW7_9RHOB</name>
<gene>
    <name evidence="1" type="ORF">GS617_09120</name>
</gene>
<accession>A0ABX1WAW7</accession>
<comment type="caution">
    <text evidence="1">The sequence shown here is derived from an EMBL/GenBank/DDBJ whole genome shotgun (WGS) entry which is preliminary data.</text>
</comment>
<reference evidence="1 2" key="1">
    <citation type="submission" date="2019-12" db="EMBL/GenBank/DDBJ databases">
        <title>Ruegeria JWLKs population differentiation of coral mucus and skeleton niches.</title>
        <authorList>
            <person name="Luo D."/>
        </authorList>
    </citation>
    <scope>NUCLEOTIDE SEQUENCE [LARGE SCALE GENOMIC DNA]</scope>
    <source>
        <strain evidence="1 2">HKCCD6238</strain>
    </source>
</reference>
<organism evidence="1 2">
    <name type="scientific">Ruegeria atlantica</name>
    <dbReference type="NCBI Taxonomy" id="81569"/>
    <lineage>
        <taxon>Bacteria</taxon>
        <taxon>Pseudomonadati</taxon>
        <taxon>Pseudomonadota</taxon>
        <taxon>Alphaproteobacteria</taxon>
        <taxon>Rhodobacterales</taxon>
        <taxon>Roseobacteraceae</taxon>
        <taxon>Ruegeria</taxon>
    </lineage>
</organism>
<sequence>MTLFGALGLFISNVADVLEPYRNGRLKAEMDGDLVVLDENLAVRHVMAGGGAACPRRPNSPTWHA</sequence>
<keyword evidence="2" id="KW-1185">Reference proteome</keyword>
<proteinExistence type="predicted"/>
<evidence type="ECO:0000313" key="1">
    <source>
        <dbReference type="EMBL" id="NOD30425.1"/>
    </source>
</evidence>